<sequence>MYAGLDADTKKLVDAAAKTIYGEGGFDSVGAWWESLDCRLMRVAAGDGIMADPSSPFCAHYPGSGKAKIMEDTPKMHVDKVGQALLGRSDAGMYPK</sequence>
<evidence type="ECO:0000313" key="1">
    <source>
        <dbReference type="EMBL" id="CAI8042686.1"/>
    </source>
</evidence>
<dbReference type="Proteomes" id="UP001174909">
    <property type="component" value="Unassembled WGS sequence"/>
</dbReference>
<comment type="caution">
    <text evidence="1">The sequence shown here is derived from an EMBL/GenBank/DDBJ whole genome shotgun (WGS) entry which is preliminary data.</text>
</comment>
<keyword evidence="2" id="KW-1185">Reference proteome</keyword>
<reference evidence="1" key="1">
    <citation type="submission" date="2023-03" db="EMBL/GenBank/DDBJ databases">
        <authorList>
            <person name="Steffen K."/>
            <person name="Cardenas P."/>
        </authorList>
    </citation>
    <scope>NUCLEOTIDE SEQUENCE</scope>
</reference>
<name>A0AA35X7Q4_GEOBA</name>
<dbReference type="AlphaFoldDB" id="A0AA35X7Q4"/>
<dbReference type="EMBL" id="CASHTH010003280">
    <property type="protein sequence ID" value="CAI8042686.1"/>
    <property type="molecule type" value="Genomic_DNA"/>
</dbReference>
<gene>
    <name evidence="1" type="ORF">GBAR_LOCUS23668</name>
</gene>
<proteinExistence type="predicted"/>
<accession>A0AA35X7Q4</accession>
<protein>
    <submittedName>
        <fullName evidence="1">Uncharacterized protein</fullName>
    </submittedName>
</protein>
<organism evidence="1 2">
    <name type="scientific">Geodia barretti</name>
    <name type="common">Barrett's horny sponge</name>
    <dbReference type="NCBI Taxonomy" id="519541"/>
    <lineage>
        <taxon>Eukaryota</taxon>
        <taxon>Metazoa</taxon>
        <taxon>Porifera</taxon>
        <taxon>Demospongiae</taxon>
        <taxon>Heteroscleromorpha</taxon>
        <taxon>Tetractinellida</taxon>
        <taxon>Astrophorina</taxon>
        <taxon>Geodiidae</taxon>
        <taxon>Geodia</taxon>
    </lineage>
</organism>
<evidence type="ECO:0000313" key="2">
    <source>
        <dbReference type="Proteomes" id="UP001174909"/>
    </source>
</evidence>